<dbReference type="GO" id="GO:0008270">
    <property type="term" value="F:zinc ion binding"/>
    <property type="evidence" value="ECO:0007669"/>
    <property type="project" value="UniProtKB-KW"/>
</dbReference>
<dbReference type="InterPro" id="IPR001138">
    <property type="entry name" value="Zn2Cys6_DnaBD"/>
</dbReference>
<feature type="domain" description="C2H2-type" evidence="9">
    <location>
        <begin position="54"/>
        <end position="81"/>
    </location>
</feature>
<accession>A0A1C3YJD8</accession>
<evidence type="ECO:0000313" key="10">
    <source>
        <dbReference type="EMBL" id="SCB64612.1"/>
    </source>
</evidence>
<keyword evidence="6" id="KW-0863">Zinc-finger</keyword>
<keyword evidence="3" id="KW-0805">Transcription regulation</keyword>
<dbReference type="CDD" id="cd00067">
    <property type="entry name" value="GAL4"/>
    <property type="match status" value="1"/>
</dbReference>
<dbReference type="SUPFAM" id="SSF57667">
    <property type="entry name" value="beta-beta-alpha zinc fingers"/>
    <property type="match status" value="1"/>
</dbReference>
<dbReference type="SMART" id="SM00355">
    <property type="entry name" value="ZnF_C2H2"/>
    <property type="match status" value="2"/>
</dbReference>
<dbReference type="PROSITE" id="PS50048">
    <property type="entry name" value="ZN2_CY6_FUNGAL_2"/>
    <property type="match status" value="1"/>
</dbReference>
<evidence type="ECO:0000259" key="8">
    <source>
        <dbReference type="PROSITE" id="PS50048"/>
    </source>
</evidence>
<feature type="compositionally biased region" description="Polar residues" evidence="7">
    <location>
        <begin position="152"/>
        <end position="161"/>
    </location>
</feature>
<dbReference type="Gene3D" id="3.30.160.60">
    <property type="entry name" value="Classic Zinc Finger"/>
    <property type="match status" value="2"/>
</dbReference>
<evidence type="ECO:0000256" key="3">
    <source>
        <dbReference type="ARBA" id="ARBA00023015"/>
    </source>
</evidence>
<evidence type="ECO:0000256" key="6">
    <source>
        <dbReference type="PROSITE-ProRule" id="PRU00042"/>
    </source>
</evidence>
<dbReference type="InterPro" id="IPR007219">
    <property type="entry name" value="XnlR_reg_dom"/>
</dbReference>
<dbReference type="InParanoid" id="A0A1C3YJD8"/>
<dbReference type="InterPro" id="IPR013087">
    <property type="entry name" value="Znf_C2H2_type"/>
</dbReference>
<keyword evidence="1" id="KW-0479">Metal-binding</keyword>
<keyword evidence="5" id="KW-0539">Nucleus</keyword>
<feature type="region of interest" description="Disordered" evidence="7">
    <location>
        <begin position="1"/>
        <end position="28"/>
    </location>
</feature>
<protein>
    <submittedName>
        <fullName evidence="10">Chromosome 1, complete genome</fullName>
    </submittedName>
</protein>
<dbReference type="Pfam" id="PF00096">
    <property type="entry name" value="zf-C2H2"/>
    <property type="match status" value="2"/>
</dbReference>
<dbReference type="SMART" id="SM00066">
    <property type="entry name" value="GAL4"/>
    <property type="match status" value="1"/>
</dbReference>
<feature type="region of interest" description="Disordered" evidence="7">
    <location>
        <begin position="121"/>
        <end position="161"/>
    </location>
</feature>
<dbReference type="PROSITE" id="PS50157">
    <property type="entry name" value="ZINC_FINGER_C2H2_2"/>
    <property type="match status" value="2"/>
</dbReference>
<feature type="domain" description="Zn(2)-C6 fungal-type" evidence="8">
    <location>
        <begin position="89"/>
        <end position="118"/>
    </location>
</feature>
<gene>
    <name evidence="10" type="ORF">FGRAMPH1_01T08087</name>
</gene>
<dbReference type="Proteomes" id="UP000070720">
    <property type="component" value="Chromosome 1"/>
</dbReference>
<evidence type="ECO:0000256" key="1">
    <source>
        <dbReference type="ARBA" id="ARBA00022723"/>
    </source>
</evidence>
<dbReference type="EMBL" id="HG970332">
    <property type="protein sequence ID" value="SCB64612.1"/>
    <property type="molecule type" value="Genomic_DNA"/>
</dbReference>
<feature type="domain" description="C2H2-type" evidence="9">
    <location>
        <begin position="28"/>
        <end position="54"/>
    </location>
</feature>
<dbReference type="SUPFAM" id="SSF57701">
    <property type="entry name" value="Zn2/Cys6 DNA-binding domain"/>
    <property type="match status" value="1"/>
</dbReference>
<evidence type="ECO:0000256" key="5">
    <source>
        <dbReference type="ARBA" id="ARBA00023242"/>
    </source>
</evidence>
<evidence type="ECO:0000259" key="9">
    <source>
        <dbReference type="PROSITE" id="PS50157"/>
    </source>
</evidence>
<name>A0A1C3YJD8_GIBZE</name>
<dbReference type="Pfam" id="PF04082">
    <property type="entry name" value="Fungal_trans"/>
    <property type="match status" value="1"/>
</dbReference>
<dbReference type="Pfam" id="PF00172">
    <property type="entry name" value="Zn_clus"/>
    <property type="match status" value="1"/>
</dbReference>
<dbReference type="InterPro" id="IPR036236">
    <property type="entry name" value="Znf_C2H2_sf"/>
</dbReference>
<evidence type="ECO:0000313" key="11">
    <source>
        <dbReference type="Proteomes" id="UP000070720"/>
    </source>
</evidence>
<dbReference type="GO" id="GO:0000981">
    <property type="term" value="F:DNA-binding transcription factor activity, RNA polymerase II-specific"/>
    <property type="evidence" value="ECO:0007669"/>
    <property type="project" value="InterPro"/>
</dbReference>
<evidence type="ECO:0000256" key="4">
    <source>
        <dbReference type="ARBA" id="ARBA00023163"/>
    </source>
</evidence>
<dbReference type="GO" id="GO:0006351">
    <property type="term" value="P:DNA-templated transcription"/>
    <property type="evidence" value="ECO:0007669"/>
    <property type="project" value="InterPro"/>
</dbReference>
<organism evidence="10 11">
    <name type="scientific">Gibberella zeae (strain ATCC MYA-4620 / CBS 123657 / FGSC 9075 / NRRL 31084 / PH-1)</name>
    <name type="common">Wheat head blight fungus</name>
    <name type="synonym">Fusarium graminearum</name>
    <dbReference type="NCBI Taxonomy" id="229533"/>
    <lineage>
        <taxon>Eukaryota</taxon>
        <taxon>Fungi</taxon>
        <taxon>Dikarya</taxon>
        <taxon>Ascomycota</taxon>
        <taxon>Pezizomycotina</taxon>
        <taxon>Sordariomycetes</taxon>
        <taxon>Hypocreomycetidae</taxon>
        <taxon>Hypocreales</taxon>
        <taxon>Nectriaceae</taxon>
        <taxon>Fusarium</taxon>
    </lineage>
</organism>
<dbReference type="Gene3D" id="4.10.240.10">
    <property type="entry name" value="Zn(2)-C6 fungal-type DNA-binding domain"/>
    <property type="match status" value="1"/>
</dbReference>
<dbReference type="AlphaFoldDB" id="A0A1C3YJD8"/>
<proteinExistence type="predicted"/>
<keyword evidence="11" id="KW-1185">Reference proteome</keyword>
<keyword evidence="4" id="KW-0804">Transcription</keyword>
<dbReference type="PROSITE" id="PS00463">
    <property type="entry name" value="ZN2_CY6_FUNGAL_1"/>
    <property type="match status" value="1"/>
</dbReference>
<dbReference type="PANTHER" id="PTHR47660">
    <property type="entry name" value="TRANSCRIPTION FACTOR WITH C2H2 AND ZN(2)-CYS(6) DNA BINDING DOMAIN (EUROFUNG)-RELATED-RELATED"/>
    <property type="match status" value="1"/>
</dbReference>
<dbReference type="PROSITE" id="PS00028">
    <property type="entry name" value="ZINC_FINGER_C2H2_1"/>
    <property type="match status" value="1"/>
</dbReference>
<dbReference type="VEuPathDB" id="FungiDB:FGRAMPH1_01G08087"/>
<reference evidence="11" key="1">
    <citation type="journal article" date="2007" name="Science">
        <title>The Fusarium graminearum genome reveals a link between localized polymorphism and pathogen specialization.</title>
        <authorList>
            <person name="Cuomo C.A."/>
            <person name="Gueldener U."/>
            <person name="Xu J.-R."/>
            <person name="Trail F."/>
            <person name="Turgeon B.G."/>
            <person name="Di Pietro A."/>
            <person name="Walton J.D."/>
            <person name="Ma L.-J."/>
            <person name="Baker S.E."/>
            <person name="Rep M."/>
            <person name="Adam G."/>
            <person name="Antoniw J."/>
            <person name="Baldwin T."/>
            <person name="Calvo S.E."/>
            <person name="Chang Y.-L."/>
            <person name="DeCaprio D."/>
            <person name="Gale L.R."/>
            <person name="Gnerre S."/>
            <person name="Goswami R.S."/>
            <person name="Hammond-Kosack K."/>
            <person name="Harris L.J."/>
            <person name="Hilburn K."/>
            <person name="Kennell J.C."/>
            <person name="Kroken S."/>
            <person name="Magnuson J.K."/>
            <person name="Mannhaupt G."/>
            <person name="Mauceli E.W."/>
            <person name="Mewes H.-W."/>
            <person name="Mitterbauer R."/>
            <person name="Muehlbauer G."/>
            <person name="Muensterkoetter M."/>
            <person name="Nelson D."/>
            <person name="O'Donnell K."/>
            <person name="Ouellet T."/>
            <person name="Qi W."/>
            <person name="Quesneville H."/>
            <person name="Roncero M.I.G."/>
            <person name="Seong K.-Y."/>
            <person name="Tetko I.V."/>
            <person name="Urban M."/>
            <person name="Waalwijk C."/>
            <person name="Ward T.J."/>
            <person name="Yao J."/>
            <person name="Birren B.W."/>
            <person name="Kistler H.C."/>
        </authorList>
    </citation>
    <scope>NUCLEOTIDE SEQUENCE [LARGE SCALE GENOMIC DNA]</scope>
    <source>
        <strain evidence="11">ATCC MYA-4620 / CBS 123657 / FGSC 9075 / NRRL 31084 / PH-1</strain>
    </source>
</reference>
<evidence type="ECO:0000256" key="7">
    <source>
        <dbReference type="SAM" id="MobiDB-lite"/>
    </source>
</evidence>
<dbReference type="GO" id="GO:0003677">
    <property type="term" value="F:DNA binding"/>
    <property type="evidence" value="ECO:0007669"/>
    <property type="project" value="InterPro"/>
</dbReference>
<sequence length="734" mass="82197">MELSHNQFGTSTTDSNNRSSAEPTPSRHVCHCGKSFIRKEHLRRHQATHGERNFICPMCQRSFTRNDLLRRHLARHDMPTAPDPRRGRACDACHANKTKCDGGTKCTLCIKRGISCTYKHASKAGSSRSSRSPVEDPKRTASRPVPDVHEINTPSSITPPIALGTSQISPADEIKAAFKRISNDVRTGKIPVGEPTTVPAPDHPWIEANSREYFGRLHEAWPVLHAPSYTIGMEDSFVIATSVAMISCWLRSPDEYGEVVMELHETIMNTLSQWISNTICRHETEKPWPIEAYQASVLQMIFALYHGDKRLIAKASLLRGTMIMSMREVDFFNSDGSSEQQRLYYPGTFVPWLMTVREKWKRIIVTIYKIDAYYALAHFQAPTLFREELDLTMPATFSLWNAFGLDIFFQRLPFEPTDRSNFKITEICANPNTPAKSLLLLEDVHLALCGLSPAIWNHAQIVRRSAEAGRSTHNSTASLGWQLEAWKADVERIQHQCFQTFHGAGMGDFPFKAYIGDFDDKPPRAKAAAMVHVKCLASDCIMIYHLQSLQLYSDTRMINSVAKAHTSPILTDREPTVRPWLQKLHSQLSLWTKSPESRKAVLHALAVLLDCEAALESNSPQTQSIDPTAYLAISTSALVVWAWTLFSEGVCMCVPSLNHINIGVDPPDLQNTNTARLETWIQADGTAAVNNIPLCRCVINGWTARFNALLPLGKRRWGLCDEVAPILSSLGAGN</sequence>
<keyword evidence="2" id="KW-0862">Zinc</keyword>
<feature type="compositionally biased region" description="Polar residues" evidence="7">
    <location>
        <begin position="1"/>
        <end position="23"/>
    </location>
</feature>
<reference evidence="11" key="2">
    <citation type="journal article" date="2010" name="Nature">
        <title>Comparative genomics reveals mobile pathogenicity chromosomes in Fusarium.</title>
        <authorList>
            <person name="Ma L.J."/>
            <person name="van der Does H.C."/>
            <person name="Borkovich K.A."/>
            <person name="Coleman J.J."/>
            <person name="Daboussi M.J."/>
            <person name="Di Pietro A."/>
            <person name="Dufresne M."/>
            <person name="Freitag M."/>
            <person name="Grabherr M."/>
            <person name="Henrissat B."/>
            <person name="Houterman P.M."/>
            <person name="Kang S."/>
            <person name="Shim W.B."/>
            <person name="Woloshuk C."/>
            <person name="Xie X."/>
            <person name="Xu J.R."/>
            <person name="Antoniw J."/>
            <person name="Baker S.E."/>
            <person name="Bluhm B.H."/>
            <person name="Breakspear A."/>
            <person name="Brown D.W."/>
            <person name="Butchko R.A."/>
            <person name="Chapman S."/>
            <person name="Coulson R."/>
            <person name="Coutinho P.M."/>
            <person name="Danchin E.G."/>
            <person name="Diener A."/>
            <person name="Gale L.R."/>
            <person name="Gardiner D.M."/>
            <person name="Goff S."/>
            <person name="Hammond-Kosack K.E."/>
            <person name="Hilburn K."/>
            <person name="Hua-Van A."/>
            <person name="Jonkers W."/>
            <person name="Kazan K."/>
            <person name="Kodira C.D."/>
            <person name="Koehrsen M."/>
            <person name="Kumar L."/>
            <person name="Lee Y.H."/>
            <person name="Li L."/>
            <person name="Manners J.M."/>
            <person name="Miranda-Saavedra D."/>
            <person name="Mukherjee M."/>
            <person name="Park G."/>
            <person name="Park J."/>
            <person name="Park S.Y."/>
            <person name="Proctor R.H."/>
            <person name="Regev A."/>
            <person name="Ruiz-Roldan M.C."/>
            <person name="Sain D."/>
            <person name="Sakthikumar S."/>
            <person name="Sykes S."/>
            <person name="Schwartz D.C."/>
            <person name="Turgeon B.G."/>
            <person name="Wapinski I."/>
            <person name="Yoder O."/>
            <person name="Young S."/>
            <person name="Zeng Q."/>
            <person name="Zhou S."/>
            <person name="Galagan J."/>
            <person name="Cuomo C.A."/>
            <person name="Kistler H.C."/>
            <person name="Rep M."/>
        </authorList>
    </citation>
    <scope>GENOME REANNOTATION</scope>
    <source>
        <strain evidence="11">ATCC MYA-4620 / CBS 123657 / FGSC 9075 / NRRL 31084 / PH-1</strain>
    </source>
</reference>
<dbReference type="InterPro" id="IPR036864">
    <property type="entry name" value="Zn2-C6_fun-type_DNA-bd_sf"/>
</dbReference>
<reference evidence="10 11" key="3">
    <citation type="journal article" date="2015" name="BMC Genomics">
        <title>The completed genome sequence of the pathogenic ascomycete fungus Fusarium graminearum.</title>
        <authorList>
            <person name="King R."/>
            <person name="Urban M."/>
            <person name="Hammond-Kosack M.C."/>
            <person name="Hassani-Pak K."/>
            <person name="Hammond-Kosack K.E."/>
        </authorList>
    </citation>
    <scope>NUCLEOTIDE SEQUENCE [LARGE SCALE GENOMIC DNA]</scope>
    <source>
        <strain evidence="11">ATCC MYA-4620 / CBS 123657 / FGSC 9075 / NRRL 31084 / PH-1</strain>
    </source>
</reference>
<evidence type="ECO:0000256" key="2">
    <source>
        <dbReference type="ARBA" id="ARBA00022833"/>
    </source>
</evidence>